<accession>A0A2S0MSI5</accession>
<evidence type="ECO:0000256" key="1">
    <source>
        <dbReference type="SAM" id="SignalP"/>
    </source>
</evidence>
<dbReference type="EMBL" id="CP027665">
    <property type="protein sequence ID" value="AVO38777.1"/>
    <property type="molecule type" value="Genomic_DNA"/>
</dbReference>
<dbReference type="InterPro" id="IPR014586">
    <property type="entry name" value="UCP033909"/>
</dbReference>
<gene>
    <name evidence="2" type="ORF">C6Y53_14460</name>
</gene>
<dbReference type="InterPro" id="IPR029058">
    <property type="entry name" value="AB_hydrolase_fold"/>
</dbReference>
<dbReference type="Gene3D" id="3.40.50.1820">
    <property type="entry name" value="alpha/beta hydrolase"/>
    <property type="match status" value="1"/>
</dbReference>
<keyword evidence="3" id="KW-1185">Reference proteome</keyword>
<proteinExistence type="predicted"/>
<dbReference type="RefSeq" id="WP_106473088.1">
    <property type="nucleotide sequence ID" value="NZ_CP027665.1"/>
</dbReference>
<dbReference type="Pfam" id="PF05990">
    <property type="entry name" value="DUF900"/>
    <property type="match status" value="1"/>
</dbReference>
<dbReference type="AlphaFoldDB" id="A0A2S0MSI5"/>
<dbReference type="PANTHER" id="PTHR36513:SF1">
    <property type="entry name" value="TRANSMEMBRANE PROTEIN"/>
    <property type="match status" value="1"/>
</dbReference>
<dbReference type="KEGG" id="thas:C6Y53_14460"/>
<dbReference type="Proteomes" id="UP000237655">
    <property type="component" value="Chromosome"/>
</dbReference>
<feature type="signal peptide" evidence="1">
    <location>
        <begin position="1"/>
        <end position="18"/>
    </location>
</feature>
<reference evidence="3" key="1">
    <citation type="submission" date="2018-03" db="EMBL/GenBank/DDBJ databases">
        <title>Genomic analysis of the strain SH-1 isolated from shrimp intestine.</title>
        <authorList>
            <person name="Kim Y.-S."/>
            <person name="Kim S.-E."/>
            <person name="Kim K.-H."/>
        </authorList>
    </citation>
    <scope>NUCLEOTIDE SEQUENCE [LARGE SCALE GENOMIC DNA]</scope>
    <source>
        <strain evidence="3">SH-1</strain>
    </source>
</reference>
<organism evidence="2 3">
    <name type="scientific">Pukyongiella litopenaei</name>
    <dbReference type="NCBI Taxonomy" id="2605946"/>
    <lineage>
        <taxon>Bacteria</taxon>
        <taxon>Pseudomonadati</taxon>
        <taxon>Pseudomonadota</taxon>
        <taxon>Alphaproteobacteria</taxon>
        <taxon>Rhodobacterales</taxon>
        <taxon>Paracoccaceae</taxon>
        <taxon>Pukyongiella</taxon>
    </lineage>
</organism>
<protein>
    <submittedName>
        <fullName evidence="2">Alpha/beta fold hydrolase</fullName>
    </submittedName>
</protein>
<dbReference type="SUPFAM" id="SSF53474">
    <property type="entry name" value="alpha/beta-Hydrolases"/>
    <property type="match status" value="1"/>
</dbReference>
<evidence type="ECO:0000313" key="3">
    <source>
        <dbReference type="Proteomes" id="UP000237655"/>
    </source>
</evidence>
<dbReference type="PANTHER" id="PTHR36513">
    <property type="entry name" value="ABC TRANSMEMBRANE TYPE-1 DOMAIN-CONTAINING PROTEIN"/>
    <property type="match status" value="1"/>
</dbReference>
<sequence length="369" mass="40193">MKKLWIALAALAVLPACASKRYTPTVPDALAVGTPQTVFSATTRERDADGYFRFDRSHEVQYLELTVSVPPTHRPGELRFGGRTPDATTEFTMAGRHAFASQQDFLARLNRHLAGRAASESEVVVFVHGFNYTQSEAAFRSAQMAQDMNLAGAMMIYSWPSRGRALGYAYDIDSMMFARDGLEQLLRVVSSSRARRVVVVAHSLGSALTMETLRQIEIRQPGWSRRNLAGVVLISPDIDVELFRKQVAAIRDLPQPFVIFASPKDRALNISGRIRGTADRQRLGSIGNTGDLAGLPIEVIDTSAFVEEAESSHFVVASSPALIAMLNDAEVLSTGVAPEDPTLVEILTGTVQPRNQAVRAGPPQRTGAD</sequence>
<dbReference type="InterPro" id="IPR010297">
    <property type="entry name" value="DUF900_hydrolase"/>
</dbReference>
<name>A0A2S0MSI5_9RHOB</name>
<feature type="chain" id="PRO_5015552864" evidence="1">
    <location>
        <begin position="19"/>
        <end position="369"/>
    </location>
</feature>
<keyword evidence="2" id="KW-0378">Hydrolase</keyword>
<dbReference type="GO" id="GO:0016787">
    <property type="term" value="F:hydrolase activity"/>
    <property type="evidence" value="ECO:0007669"/>
    <property type="project" value="UniProtKB-KW"/>
</dbReference>
<keyword evidence="1" id="KW-0732">Signal</keyword>
<evidence type="ECO:0000313" key="2">
    <source>
        <dbReference type="EMBL" id="AVO38777.1"/>
    </source>
</evidence>
<dbReference type="PIRSF" id="PIRSF033909">
    <property type="entry name" value="UCP033909"/>
    <property type="match status" value="1"/>
</dbReference>